<reference evidence="1 2" key="1">
    <citation type="journal article" date="2022" name="Genome Biol. Evol.">
        <title>The Spruce Budworm Genome: Reconstructing the Evolutionary History of Antifreeze Proteins.</title>
        <authorList>
            <person name="Beliveau C."/>
            <person name="Gagne P."/>
            <person name="Picq S."/>
            <person name="Vernygora O."/>
            <person name="Keeling C.I."/>
            <person name="Pinkney K."/>
            <person name="Doucet D."/>
            <person name="Wen F."/>
            <person name="Johnston J.S."/>
            <person name="Maaroufi H."/>
            <person name="Boyle B."/>
            <person name="Laroche J."/>
            <person name="Dewar K."/>
            <person name="Juretic N."/>
            <person name="Blackburn G."/>
            <person name="Nisole A."/>
            <person name="Brunet B."/>
            <person name="Brandao M."/>
            <person name="Lumley L."/>
            <person name="Duan J."/>
            <person name="Quan G."/>
            <person name="Lucarotti C.J."/>
            <person name="Roe A.D."/>
            <person name="Sperling F.A.H."/>
            <person name="Levesque R.C."/>
            <person name="Cusson M."/>
        </authorList>
    </citation>
    <scope>NUCLEOTIDE SEQUENCE [LARGE SCALE GENOMIC DNA]</scope>
    <source>
        <strain evidence="1">Glfc:IPQL:Cfum</strain>
    </source>
</reference>
<evidence type="ECO:0000313" key="1">
    <source>
        <dbReference type="EMBL" id="KAI8429626.1"/>
    </source>
</evidence>
<dbReference type="Proteomes" id="UP001064048">
    <property type="component" value="Chromosome Z"/>
</dbReference>
<evidence type="ECO:0000313" key="2">
    <source>
        <dbReference type="Proteomes" id="UP001064048"/>
    </source>
</evidence>
<organism evidence="1 2">
    <name type="scientific">Choristoneura fumiferana</name>
    <name type="common">Spruce budworm moth</name>
    <name type="synonym">Archips fumiferana</name>
    <dbReference type="NCBI Taxonomy" id="7141"/>
    <lineage>
        <taxon>Eukaryota</taxon>
        <taxon>Metazoa</taxon>
        <taxon>Ecdysozoa</taxon>
        <taxon>Arthropoda</taxon>
        <taxon>Hexapoda</taxon>
        <taxon>Insecta</taxon>
        <taxon>Pterygota</taxon>
        <taxon>Neoptera</taxon>
        <taxon>Endopterygota</taxon>
        <taxon>Lepidoptera</taxon>
        <taxon>Glossata</taxon>
        <taxon>Ditrysia</taxon>
        <taxon>Tortricoidea</taxon>
        <taxon>Tortricidae</taxon>
        <taxon>Tortricinae</taxon>
        <taxon>Choristoneura</taxon>
    </lineage>
</organism>
<accession>A0ACC0JZG8</accession>
<proteinExistence type="predicted"/>
<name>A0ACC0JZG8_CHOFU</name>
<dbReference type="EMBL" id="CM046131">
    <property type="protein sequence ID" value="KAI8429626.1"/>
    <property type="molecule type" value="Genomic_DNA"/>
</dbReference>
<protein>
    <submittedName>
        <fullName evidence="1">Uncharacterized protein</fullName>
    </submittedName>
</protein>
<comment type="caution">
    <text evidence="1">The sequence shown here is derived from an EMBL/GenBank/DDBJ whole genome shotgun (WGS) entry which is preliminary data.</text>
</comment>
<keyword evidence="2" id="KW-1185">Reference proteome</keyword>
<gene>
    <name evidence="1" type="ORF">MSG28_000216</name>
</gene>
<sequence>MTDVDKWVEIAKRCKYLPEDDLRELCNIVCDLLLEEPNVQPVQTPVTVCGDIHGQLIDEAVLCVHGGLSPEISMLDQIRCIDRNQQIPHKGYKYMFDKRLVTVWSAPNYCYRCGNVASIMEFKTASFSIAKLFQAVPDSEREVPPQLTTPYFL</sequence>